<dbReference type="SUPFAM" id="SSF56529">
    <property type="entry name" value="FAH"/>
    <property type="match status" value="1"/>
</dbReference>
<gene>
    <name evidence="8" type="ORF">GCM10009759_54740</name>
</gene>
<organism evidence="8 9">
    <name type="scientific">Kitasatospora saccharophila</name>
    <dbReference type="NCBI Taxonomy" id="407973"/>
    <lineage>
        <taxon>Bacteria</taxon>
        <taxon>Bacillati</taxon>
        <taxon>Actinomycetota</taxon>
        <taxon>Actinomycetes</taxon>
        <taxon>Kitasatosporales</taxon>
        <taxon>Streptomycetaceae</taxon>
        <taxon>Kitasatospora</taxon>
    </lineage>
</organism>
<evidence type="ECO:0000256" key="5">
    <source>
        <dbReference type="ARBA" id="ARBA00022898"/>
    </source>
</evidence>
<dbReference type="InterPro" id="IPR004839">
    <property type="entry name" value="Aminotransferase_I/II_large"/>
</dbReference>
<dbReference type="EMBL" id="BAAANS010000042">
    <property type="protein sequence ID" value="GAA2112177.1"/>
    <property type="molecule type" value="Genomic_DNA"/>
</dbReference>
<comment type="cofactor">
    <cofactor evidence="1">
        <name>pyridoxal 5'-phosphate</name>
        <dbReference type="ChEBI" id="CHEBI:597326"/>
    </cofactor>
</comment>
<dbReference type="Pfam" id="PF00155">
    <property type="entry name" value="Aminotran_1_2"/>
    <property type="match status" value="1"/>
</dbReference>
<keyword evidence="9" id="KW-1185">Reference proteome</keyword>
<evidence type="ECO:0000259" key="7">
    <source>
        <dbReference type="Pfam" id="PF00155"/>
    </source>
</evidence>
<dbReference type="InterPro" id="IPR050596">
    <property type="entry name" value="AspAT/PAT-like"/>
</dbReference>
<dbReference type="Gene3D" id="3.90.1150.10">
    <property type="entry name" value="Aspartate Aminotransferase, domain 1"/>
    <property type="match status" value="1"/>
</dbReference>
<evidence type="ECO:0000256" key="2">
    <source>
        <dbReference type="ARBA" id="ARBA00007441"/>
    </source>
</evidence>
<proteinExistence type="inferred from homology"/>
<evidence type="ECO:0000256" key="6">
    <source>
        <dbReference type="SAM" id="MobiDB-lite"/>
    </source>
</evidence>
<dbReference type="InterPro" id="IPR036663">
    <property type="entry name" value="Fumarylacetoacetase_C_sf"/>
</dbReference>
<dbReference type="RefSeq" id="WP_344555630.1">
    <property type="nucleotide sequence ID" value="NZ_BAAANS010000042.1"/>
</dbReference>
<sequence length="748" mass="79449">MTEPAPVTLSATLAADEALARRRAAGEQVLMMASGEIGLPVLPELRARLAAAVGEASYGPVAGSPALRAAAAGYWRRRGLAADPDAVVAGPGSKSLLFAAVKAIGGDVVVPRPSWVSYAAQAALAGAAVLRVPVRPGQGGVPDPDALREAVRAARAAGRDPRSVVVTLPDNPTGNVAAPDTVRQLAEAARELDLFVISDEIYTDLVHDPDTRAASPALFAPERTVVTGGLTKNLAVGGWRTGIALLPPGPAGRQLRERLVAVASQIWSSPPAPVQAAAAYALDEPPEVTARVAAATRLHGRVVRAVAERFTAAGALLDPVRATCYLYPDFEPLRDRLAAAHGVRTGTALARLLTDRYGLGVLAAEEFGEDPGPLRLRAATSRLYGDTAERQQAALAADDPLGLPWIRASVDRIEEVLADLAVAPATTRSTTRSAVRPAPGPAHRSAQEEPEMTVLFECEYQGERYAGFEKPVPGAPLTLYRVDDGRLRAEFVAAGSPEDVVAAIKAGAEPVVVEGGEDEIRYLPPLLPETTGDALLSGFMRTHRSKFEKEPVEGEEFVPPNWFFKGFGSWLRLPGDQLVAPKRSVALIEEPEVALVYVNDDAGNPRYAGYTFANDLCDIGLHIQNPGWNPYCKLVDTSIAPWLFLGEPPASVTGRVTIERDGATAWEGPFDCGEDALYFKVQAMVDHLFEYPALRRPGLVHYLLLGADQASYHDGFRIADGDRITIDVSSHGVVLSNQVVFGLPDAAS</sequence>
<evidence type="ECO:0000256" key="3">
    <source>
        <dbReference type="ARBA" id="ARBA00022576"/>
    </source>
</evidence>
<evidence type="ECO:0000256" key="1">
    <source>
        <dbReference type="ARBA" id="ARBA00001933"/>
    </source>
</evidence>
<feature type="domain" description="Aminotransferase class I/classII large" evidence="7">
    <location>
        <begin position="41"/>
        <end position="379"/>
    </location>
</feature>
<keyword evidence="5" id="KW-0663">Pyridoxal phosphate</keyword>
<accession>A0ABN2XH24</accession>
<evidence type="ECO:0000313" key="8">
    <source>
        <dbReference type="EMBL" id="GAA2112177.1"/>
    </source>
</evidence>
<dbReference type="Gene3D" id="3.90.850.10">
    <property type="entry name" value="Fumarylacetoacetase-like, C-terminal domain"/>
    <property type="match status" value="1"/>
</dbReference>
<protein>
    <recommendedName>
        <fullName evidence="7">Aminotransferase class I/classII large domain-containing protein</fullName>
    </recommendedName>
</protein>
<dbReference type="SUPFAM" id="SSF53383">
    <property type="entry name" value="PLP-dependent transferases"/>
    <property type="match status" value="1"/>
</dbReference>
<feature type="region of interest" description="Disordered" evidence="6">
    <location>
        <begin position="428"/>
        <end position="449"/>
    </location>
</feature>
<comment type="similarity">
    <text evidence="2">Belongs to the class-I pyridoxal-phosphate-dependent aminotransferase family.</text>
</comment>
<dbReference type="Proteomes" id="UP001500897">
    <property type="component" value="Unassembled WGS sequence"/>
</dbReference>
<evidence type="ECO:0000313" key="9">
    <source>
        <dbReference type="Proteomes" id="UP001500897"/>
    </source>
</evidence>
<dbReference type="CDD" id="cd00609">
    <property type="entry name" value="AAT_like"/>
    <property type="match status" value="1"/>
</dbReference>
<feature type="compositionally biased region" description="Low complexity" evidence="6">
    <location>
        <begin position="428"/>
        <end position="437"/>
    </location>
</feature>
<dbReference type="InterPro" id="IPR015421">
    <property type="entry name" value="PyrdxlP-dep_Trfase_major"/>
</dbReference>
<keyword evidence="3" id="KW-0032">Aminotransferase</keyword>
<dbReference type="InterPro" id="IPR015422">
    <property type="entry name" value="PyrdxlP-dep_Trfase_small"/>
</dbReference>
<dbReference type="InterPro" id="IPR015424">
    <property type="entry name" value="PyrdxlP-dep_Trfase"/>
</dbReference>
<comment type="caution">
    <text evidence="8">The sequence shown here is derived from an EMBL/GenBank/DDBJ whole genome shotgun (WGS) entry which is preliminary data.</text>
</comment>
<dbReference type="Gene3D" id="3.40.640.10">
    <property type="entry name" value="Type I PLP-dependent aspartate aminotransferase-like (Major domain)"/>
    <property type="match status" value="1"/>
</dbReference>
<reference evidence="8 9" key="1">
    <citation type="journal article" date="2019" name="Int. J. Syst. Evol. Microbiol.">
        <title>The Global Catalogue of Microorganisms (GCM) 10K type strain sequencing project: providing services to taxonomists for standard genome sequencing and annotation.</title>
        <authorList>
            <consortium name="The Broad Institute Genomics Platform"/>
            <consortium name="The Broad Institute Genome Sequencing Center for Infectious Disease"/>
            <person name="Wu L."/>
            <person name="Ma J."/>
        </authorList>
    </citation>
    <scope>NUCLEOTIDE SEQUENCE [LARGE SCALE GENOMIC DNA]</scope>
    <source>
        <strain evidence="8 9">JCM 14559</strain>
    </source>
</reference>
<keyword evidence="4" id="KW-0808">Transferase</keyword>
<dbReference type="PANTHER" id="PTHR46383:SF1">
    <property type="entry name" value="ASPARTATE AMINOTRANSFERASE"/>
    <property type="match status" value="1"/>
</dbReference>
<evidence type="ECO:0000256" key="4">
    <source>
        <dbReference type="ARBA" id="ARBA00022679"/>
    </source>
</evidence>
<dbReference type="PANTHER" id="PTHR46383">
    <property type="entry name" value="ASPARTATE AMINOTRANSFERASE"/>
    <property type="match status" value="1"/>
</dbReference>
<name>A0ABN2XH24_9ACTN</name>